<reference evidence="8 9" key="1">
    <citation type="submission" date="2020-08" db="EMBL/GenBank/DDBJ databases">
        <title>Genome sequence of Tessaracoccus defluvii JCM 17540T.</title>
        <authorList>
            <person name="Hyun D.-W."/>
            <person name="Bae J.-W."/>
        </authorList>
    </citation>
    <scope>NUCLEOTIDE SEQUENCE [LARGE SCALE GENOMIC DNA]</scope>
    <source>
        <strain evidence="8 9">JCM 17540</strain>
    </source>
</reference>
<sequence length="416" mass="43646">MQADWSLMRDRQFARLFCARTASMGGSAFAPIALSFGVLHLPGGDAETLSYVLTAESVPMIAFLLFGGVIADRFPRQRVMMVGEFCSAIAFGSLAFLLMTGDPPLWLLCVAAAFSGIGIAIMSPALTGIIPEVLKPHQLQSGNALLALGANTARIAGLVFAGGIVALVGGAWALVGASLLFATSGVVVSGLRGTADRRGSSSGSTLGDLKQGWREFSSRQWIWVVVLQFSFLVMLFQACFGVLGPVLSDTELGGAGPWAWVLTGDAIGMVLGVFIALRVRPKRPIFVGVLMTALATPPFLALGLGAPLWIVVVLAVVMGAAFDLFGVLWNTSLQRLVPAEALSRVAAYDAFGSLMFGPLGLLLAGHAVVWWGARESMIGASLLMLLAVGAALLSPEVRRLRAPEYEPVPVMVTAAD</sequence>
<proteinExistence type="predicted"/>
<evidence type="ECO:0000256" key="2">
    <source>
        <dbReference type="ARBA" id="ARBA00022448"/>
    </source>
</evidence>
<dbReference type="GO" id="GO:0005886">
    <property type="term" value="C:plasma membrane"/>
    <property type="evidence" value="ECO:0007669"/>
    <property type="project" value="UniProtKB-SubCell"/>
</dbReference>
<feature type="transmembrane region" description="Helical" evidence="7">
    <location>
        <begin position="284"/>
        <end position="302"/>
    </location>
</feature>
<dbReference type="Pfam" id="PF05977">
    <property type="entry name" value="MFS_3"/>
    <property type="match status" value="1"/>
</dbReference>
<dbReference type="CDD" id="cd06173">
    <property type="entry name" value="MFS_MefA_like"/>
    <property type="match status" value="1"/>
</dbReference>
<comment type="subcellular location">
    <subcellularLocation>
        <location evidence="1">Cell membrane</location>
        <topology evidence="1">Multi-pass membrane protein</topology>
    </subcellularLocation>
</comment>
<feature type="transmembrane region" description="Helical" evidence="7">
    <location>
        <begin position="79"/>
        <end position="99"/>
    </location>
</feature>
<feature type="transmembrane region" description="Helical" evidence="7">
    <location>
        <begin position="142"/>
        <end position="165"/>
    </location>
</feature>
<keyword evidence="6 7" id="KW-0472">Membrane</keyword>
<dbReference type="Proteomes" id="UP000516117">
    <property type="component" value="Chromosome"/>
</dbReference>
<name>A0A7H0H4T1_9ACTN</name>
<organism evidence="8 9">
    <name type="scientific">Tessaracoccus defluvii</name>
    <dbReference type="NCBI Taxonomy" id="1285901"/>
    <lineage>
        <taxon>Bacteria</taxon>
        <taxon>Bacillati</taxon>
        <taxon>Actinomycetota</taxon>
        <taxon>Actinomycetes</taxon>
        <taxon>Propionibacteriales</taxon>
        <taxon>Propionibacteriaceae</taxon>
        <taxon>Tessaracoccus</taxon>
    </lineage>
</organism>
<feature type="transmembrane region" description="Helical" evidence="7">
    <location>
        <begin position="258"/>
        <end position="277"/>
    </location>
</feature>
<feature type="transmembrane region" description="Helical" evidence="7">
    <location>
        <begin position="105"/>
        <end position="130"/>
    </location>
</feature>
<evidence type="ECO:0000256" key="5">
    <source>
        <dbReference type="ARBA" id="ARBA00022989"/>
    </source>
</evidence>
<evidence type="ECO:0000313" key="8">
    <source>
        <dbReference type="EMBL" id="QNP55547.1"/>
    </source>
</evidence>
<dbReference type="SUPFAM" id="SSF103473">
    <property type="entry name" value="MFS general substrate transporter"/>
    <property type="match status" value="1"/>
</dbReference>
<dbReference type="RefSeq" id="WP_187720677.1">
    <property type="nucleotide sequence ID" value="NZ_BAABBL010000020.1"/>
</dbReference>
<feature type="transmembrane region" description="Helical" evidence="7">
    <location>
        <begin position="221"/>
        <end position="246"/>
    </location>
</feature>
<dbReference type="PANTHER" id="PTHR23513">
    <property type="entry name" value="INTEGRAL MEMBRANE EFFLUX PROTEIN-RELATED"/>
    <property type="match status" value="1"/>
</dbReference>
<evidence type="ECO:0000256" key="1">
    <source>
        <dbReference type="ARBA" id="ARBA00004651"/>
    </source>
</evidence>
<feature type="transmembrane region" description="Helical" evidence="7">
    <location>
        <begin position="48"/>
        <end position="67"/>
    </location>
</feature>
<accession>A0A7H0H4T1</accession>
<protein>
    <submittedName>
        <fullName evidence="8">MFS transporter</fullName>
    </submittedName>
</protein>
<keyword evidence="3" id="KW-1003">Cell membrane</keyword>
<dbReference type="PANTHER" id="PTHR23513:SF11">
    <property type="entry name" value="STAPHYLOFERRIN A TRANSPORTER"/>
    <property type="match status" value="1"/>
</dbReference>
<feature type="transmembrane region" description="Helical" evidence="7">
    <location>
        <begin position="350"/>
        <end position="371"/>
    </location>
</feature>
<dbReference type="EMBL" id="CP060789">
    <property type="protein sequence ID" value="QNP55547.1"/>
    <property type="molecule type" value="Genomic_DNA"/>
</dbReference>
<dbReference type="InterPro" id="IPR036259">
    <property type="entry name" value="MFS_trans_sf"/>
</dbReference>
<dbReference type="KEGG" id="tdf:H9L22_15410"/>
<evidence type="ECO:0000256" key="4">
    <source>
        <dbReference type="ARBA" id="ARBA00022692"/>
    </source>
</evidence>
<feature type="transmembrane region" description="Helical" evidence="7">
    <location>
        <begin position="377"/>
        <end position="394"/>
    </location>
</feature>
<keyword evidence="2" id="KW-0813">Transport</keyword>
<keyword evidence="5 7" id="KW-1133">Transmembrane helix</keyword>
<evidence type="ECO:0000256" key="3">
    <source>
        <dbReference type="ARBA" id="ARBA00022475"/>
    </source>
</evidence>
<keyword evidence="4 7" id="KW-0812">Transmembrane</keyword>
<feature type="transmembrane region" description="Helical" evidence="7">
    <location>
        <begin position="308"/>
        <end position="329"/>
    </location>
</feature>
<feature type="transmembrane region" description="Helical" evidence="7">
    <location>
        <begin position="21"/>
        <end position="42"/>
    </location>
</feature>
<evidence type="ECO:0000313" key="9">
    <source>
        <dbReference type="Proteomes" id="UP000516117"/>
    </source>
</evidence>
<dbReference type="Gene3D" id="1.20.1250.20">
    <property type="entry name" value="MFS general substrate transporter like domains"/>
    <property type="match status" value="1"/>
</dbReference>
<feature type="transmembrane region" description="Helical" evidence="7">
    <location>
        <begin position="171"/>
        <end position="191"/>
    </location>
</feature>
<dbReference type="InterPro" id="IPR010290">
    <property type="entry name" value="TM_effector"/>
</dbReference>
<keyword evidence="9" id="KW-1185">Reference proteome</keyword>
<evidence type="ECO:0000256" key="6">
    <source>
        <dbReference type="ARBA" id="ARBA00023136"/>
    </source>
</evidence>
<dbReference type="AlphaFoldDB" id="A0A7H0H4T1"/>
<evidence type="ECO:0000256" key="7">
    <source>
        <dbReference type="SAM" id="Phobius"/>
    </source>
</evidence>
<gene>
    <name evidence="8" type="ORF">H9L22_15410</name>
</gene>